<organism evidence="2 3">
    <name type="scientific">Aedoeadaptatus acetigenes</name>
    <dbReference type="NCBI Taxonomy" id="2981723"/>
    <lineage>
        <taxon>Bacteria</taxon>
        <taxon>Bacillati</taxon>
        <taxon>Bacillota</taxon>
        <taxon>Tissierellia</taxon>
        <taxon>Tissierellales</taxon>
        <taxon>Peptoniphilaceae</taxon>
        <taxon>Aedoeadaptatus</taxon>
    </lineage>
</organism>
<gene>
    <name evidence="2" type="ORF">AAA081_02950</name>
</gene>
<comment type="caution">
    <text evidence="2">The sequence shown here is derived from an EMBL/GenBank/DDBJ whole genome shotgun (WGS) entry which is preliminary data.</text>
</comment>
<reference evidence="2 3" key="1">
    <citation type="submission" date="2024-04" db="EMBL/GenBank/DDBJ databases">
        <title>Human intestinal bacterial collection.</title>
        <authorList>
            <person name="Pauvert C."/>
            <person name="Hitch T.C.A."/>
            <person name="Clavel T."/>
        </authorList>
    </citation>
    <scope>NUCLEOTIDE SEQUENCE [LARGE SCALE GENOMIC DNA]</scope>
    <source>
        <strain evidence="2 3">CLA-SR-H026</strain>
    </source>
</reference>
<evidence type="ECO:0000313" key="3">
    <source>
        <dbReference type="Proteomes" id="UP001481872"/>
    </source>
</evidence>
<keyword evidence="1" id="KW-0472">Membrane</keyword>
<feature type="transmembrane region" description="Helical" evidence="1">
    <location>
        <begin position="49"/>
        <end position="67"/>
    </location>
</feature>
<proteinExistence type="predicted"/>
<dbReference type="Proteomes" id="UP001481872">
    <property type="component" value="Unassembled WGS sequence"/>
</dbReference>
<keyword evidence="1" id="KW-0812">Transmembrane</keyword>
<feature type="transmembrane region" description="Helical" evidence="1">
    <location>
        <begin position="12"/>
        <end position="29"/>
    </location>
</feature>
<dbReference type="EMBL" id="JBBNPS010000005">
    <property type="protein sequence ID" value="MEQ3353260.1"/>
    <property type="molecule type" value="Genomic_DNA"/>
</dbReference>
<evidence type="ECO:0000313" key="2">
    <source>
        <dbReference type="EMBL" id="MEQ3353260.1"/>
    </source>
</evidence>
<feature type="transmembrane region" description="Helical" evidence="1">
    <location>
        <begin position="74"/>
        <end position="94"/>
    </location>
</feature>
<dbReference type="RefSeq" id="WP_349053633.1">
    <property type="nucleotide sequence ID" value="NZ_JBBNPS010000005.1"/>
</dbReference>
<evidence type="ECO:0000256" key="1">
    <source>
        <dbReference type="SAM" id="Phobius"/>
    </source>
</evidence>
<feature type="transmembrane region" description="Helical" evidence="1">
    <location>
        <begin position="125"/>
        <end position="143"/>
    </location>
</feature>
<keyword evidence="1" id="KW-1133">Transmembrane helix</keyword>
<accession>A0ABV1J5M1</accession>
<sequence length="160" mass="18068">MKPTVKDLLIDIILLFLVTTIALVLSFAFTVTDMTPDLLLLFFQEKTVVLYNFLPLFLMALFFYFALGKIRSSAAALFLLVALMGVVQASKLHYRYENFKFADLTTAREGAKMVANQFSPVLPPYFVPSVVLMVLIVAFLIWLKRPRLHLSYRLAGAPGN</sequence>
<name>A0ABV1J5M1_9FIRM</name>
<protein>
    <submittedName>
        <fullName evidence="2">Uncharacterized protein</fullName>
    </submittedName>
</protein>
<keyword evidence="3" id="KW-1185">Reference proteome</keyword>